<dbReference type="InterPro" id="IPR000719">
    <property type="entry name" value="Prot_kinase_dom"/>
</dbReference>
<protein>
    <recommendedName>
        <fullName evidence="1">non-specific serine/threonine protein kinase</fullName>
        <ecNumber evidence="1">2.7.11.1</ecNumber>
    </recommendedName>
</protein>
<feature type="domain" description="Protein kinase" evidence="6">
    <location>
        <begin position="45"/>
        <end position="371"/>
    </location>
</feature>
<accession>A0ABN7A7G4</accession>
<proteinExistence type="inferred from homology"/>
<dbReference type="InterPro" id="IPR017441">
    <property type="entry name" value="Protein_kinase_ATP_BS"/>
</dbReference>
<dbReference type="Gene3D" id="1.10.510.10">
    <property type="entry name" value="Transferase(Phosphotransferase) domain 1"/>
    <property type="match status" value="1"/>
</dbReference>
<dbReference type="PROSITE" id="PS50011">
    <property type="entry name" value="PROTEIN_KINASE_DOM"/>
    <property type="match status" value="1"/>
</dbReference>
<dbReference type="EMBL" id="AP028909">
    <property type="protein sequence ID" value="BES88213.1"/>
    <property type="molecule type" value="Genomic_DNA"/>
</dbReference>
<evidence type="ECO:0000313" key="7">
    <source>
        <dbReference type="EMBL" id="BES88213.1"/>
    </source>
</evidence>
<evidence type="ECO:0000256" key="3">
    <source>
        <dbReference type="ARBA" id="ARBA00022840"/>
    </source>
</evidence>
<dbReference type="Proteomes" id="UP001307889">
    <property type="component" value="Chromosome 1"/>
</dbReference>
<reference evidence="7 8" key="1">
    <citation type="submission" date="2023-09" db="EMBL/GenBank/DDBJ databases">
        <title>Nesidiocoris tenuis whole genome shotgun sequence.</title>
        <authorList>
            <person name="Shibata T."/>
            <person name="Shimoda M."/>
            <person name="Kobayashi T."/>
            <person name="Uehara T."/>
        </authorList>
    </citation>
    <scope>NUCLEOTIDE SEQUENCE [LARGE SCALE GENOMIC DNA]</scope>
    <source>
        <strain evidence="7 8">Japan</strain>
    </source>
</reference>
<dbReference type="PROSITE" id="PS00107">
    <property type="entry name" value="PROTEIN_KINASE_ATP"/>
    <property type="match status" value="1"/>
</dbReference>
<evidence type="ECO:0000313" key="8">
    <source>
        <dbReference type="Proteomes" id="UP001307889"/>
    </source>
</evidence>
<evidence type="ECO:0000256" key="2">
    <source>
        <dbReference type="ARBA" id="ARBA00022741"/>
    </source>
</evidence>
<name>A0ABN7A7G4_9HEMI</name>
<keyword evidence="2 4" id="KW-0547">Nucleotide-binding</keyword>
<dbReference type="GO" id="GO:0016301">
    <property type="term" value="F:kinase activity"/>
    <property type="evidence" value="ECO:0007669"/>
    <property type="project" value="UniProtKB-KW"/>
</dbReference>
<dbReference type="SUPFAM" id="SSF56112">
    <property type="entry name" value="Protein kinase-like (PK-like)"/>
    <property type="match status" value="1"/>
</dbReference>
<dbReference type="SMART" id="SM00220">
    <property type="entry name" value="S_TKc"/>
    <property type="match status" value="1"/>
</dbReference>
<organism evidence="7 8">
    <name type="scientific">Nesidiocoris tenuis</name>
    <dbReference type="NCBI Taxonomy" id="355587"/>
    <lineage>
        <taxon>Eukaryota</taxon>
        <taxon>Metazoa</taxon>
        <taxon>Ecdysozoa</taxon>
        <taxon>Arthropoda</taxon>
        <taxon>Hexapoda</taxon>
        <taxon>Insecta</taxon>
        <taxon>Pterygota</taxon>
        <taxon>Neoptera</taxon>
        <taxon>Paraneoptera</taxon>
        <taxon>Hemiptera</taxon>
        <taxon>Heteroptera</taxon>
        <taxon>Panheteroptera</taxon>
        <taxon>Cimicomorpha</taxon>
        <taxon>Miridae</taxon>
        <taxon>Dicyphina</taxon>
        <taxon>Nesidiocoris</taxon>
    </lineage>
</organism>
<keyword evidence="3 4" id="KW-0067">ATP-binding</keyword>
<sequence length="371" mass="42738">MSYPFDYDEFLDTDSSVSDCQCYKSFKCKCKIKNEDYINTKTTKILLREVIGCGSFSTVRLGIDVNTGSVLAVKLSPKIDSKVGWKSMTTQQKEIFWSTKGDVDALVGEFKSYMALNAWKNKDQARYYIGLPIVYECGFFKESVFMTMQLLGPDLQDLFVLCGCSFTLKTVLQILIQLLGTLEYVHKRGIIHRDIKPDNCLIGRKCFQRENVIYLADFDNSRPLICQRRKAHIRPKIGQSVHGTVRFASVNVHLGKESSRRDDLESLCYMMIYFLNGSLPWQGLETEDFQELWSAVATVKRVIPIGALCEGTPAEFLAFLRYVKALKFEETPDYAGWTKKFNSLYRSKNFSNFDQFDWSHCLYESEDRSFM</sequence>
<dbReference type="PANTHER" id="PTHR11909">
    <property type="entry name" value="CASEIN KINASE-RELATED"/>
    <property type="match status" value="1"/>
</dbReference>
<feature type="binding site" evidence="4">
    <location>
        <position position="74"/>
    </location>
    <ligand>
        <name>ATP</name>
        <dbReference type="ChEBI" id="CHEBI:30616"/>
    </ligand>
</feature>
<dbReference type="EC" id="2.7.11.1" evidence="1"/>
<comment type="similarity">
    <text evidence="5">Belongs to the protein kinase superfamily.</text>
</comment>
<dbReference type="InterPro" id="IPR050235">
    <property type="entry name" value="CK1_Ser-Thr_kinase"/>
</dbReference>
<dbReference type="InterPro" id="IPR011009">
    <property type="entry name" value="Kinase-like_dom_sf"/>
</dbReference>
<evidence type="ECO:0000256" key="4">
    <source>
        <dbReference type="PROSITE-ProRule" id="PRU10141"/>
    </source>
</evidence>
<evidence type="ECO:0000256" key="5">
    <source>
        <dbReference type="RuleBase" id="RU000304"/>
    </source>
</evidence>
<dbReference type="InterPro" id="IPR008271">
    <property type="entry name" value="Ser/Thr_kinase_AS"/>
</dbReference>
<keyword evidence="5" id="KW-0723">Serine/threonine-protein kinase</keyword>
<keyword evidence="7" id="KW-0418">Kinase</keyword>
<gene>
    <name evidence="7" type="ORF">NTJ_01019</name>
</gene>
<keyword evidence="7" id="KW-0808">Transferase</keyword>
<dbReference type="PROSITE" id="PS00108">
    <property type="entry name" value="PROTEIN_KINASE_ST"/>
    <property type="match status" value="1"/>
</dbReference>
<evidence type="ECO:0000259" key="6">
    <source>
        <dbReference type="PROSITE" id="PS50011"/>
    </source>
</evidence>
<keyword evidence="8" id="KW-1185">Reference proteome</keyword>
<evidence type="ECO:0000256" key="1">
    <source>
        <dbReference type="ARBA" id="ARBA00012513"/>
    </source>
</evidence>
<dbReference type="Pfam" id="PF00069">
    <property type="entry name" value="Pkinase"/>
    <property type="match status" value="1"/>
</dbReference>